<evidence type="ECO:0000313" key="1">
    <source>
        <dbReference type="EMBL" id="CAD2158185.1"/>
    </source>
</evidence>
<evidence type="ECO:0000313" key="2">
    <source>
        <dbReference type="Proteomes" id="UP000580250"/>
    </source>
</evidence>
<reference evidence="1 2" key="1">
    <citation type="submission" date="2020-08" db="EMBL/GenBank/DDBJ databases">
        <authorList>
            <person name="Koutsovoulos G."/>
            <person name="Danchin GJ E."/>
        </authorList>
    </citation>
    <scope>NUCLEOTIDE SEQUENCE [LARGE SCALE GENOMIC DNA]</scope>
</reference>
<organism evidence="1 2">
    <name type="scientific">Meloidogyne enterolobii</name>
    <name type="common">Root-knot nematode worm</name>
    <name type="synonym">Meloidogyne mayaguensis</name>
    <dbReference type="NCBI Taxonomy" id="390850"/>
    <lineage>
        <taxon>Eukaryota</taxon>
        <taxon>Metazoa</taxon>
        <taxon>Ecdysozoa</taxon>
        <taxon>Nematoda</taxon>
        <taxon>Chromadorea</taxon>
        <taxon>Rhabditida</taxon>
        <taxon>Tylenchina</taxon>
        <taxon>Tylenchomorpha</taxon>
        <taxon>Tylenchoidea</taxon>
        <taxon>Meloidogynidae</taxon>
        <taxon>Meloidogyninae</taxon>
        <taxon>Meloidogyne</taxon>
    </lineage>
</organism>
<protein>
    <submittedName>
        <fullName evidence="1">Uncharacterized protein</fullName>
    </submittedName>
</protein>
<sequence length="151" mass="17137">MLGKLFKQICVVKKFTVGSKRFMSWKKGVPSFTKKTKKPKEEPENVKIIYKLPEVIQKVEDNAALRIQKVEDSLRGEMAGFRGEMAGIRGEMAGIKLMLGLHLAISLFLVKLYFDLSQKQQPDSKPFGEVLFSRVKKNFNSYFVASGTDDN</sequence>
<dbReference type="Proteomes" id="UP000580250">
    <property type="component" value="Unassembled WGS sequence"/>
</dbReference>
<name>A0A6V7UK55_MELEN</name>
<dbReference type="EMBL" id="CAJEWN010000069">
    <property type="protein sequence ID" value="CAD2158185.1"/>
    <property type="molecule type" value="Genomic_DNA"/>
</dbReference>
<proteinExistence type="predicted"/>
<comment type="caution">
    <text evidence="1">The sequence shown here is derived from an EMBL/GenBank/DDBJ whole genome shotgun (WGS) entry which is preliminary data.</text>
</comment>
<gene>
    <name evidence="1" type="ORF">MENT_LOCUS13031</name>
</gene>
<dbReference type="AlphaFoldDB" id="A0A6V7UK55"/>
<accession>A0A6V7UK55</accession>